<evidence type="ECO:0000313" key="2">
    <source>
        <dbReference type="EMBL" id="OIQ81189.1"/>
    </source>
</evidence>
<feature type="compositionally biased region" description="Basic and acidic residues" evidence="1">
    <location>
        <begin position="21"/>
        <end position="34"/>
    </location>
</feature>
<feature type="region of interest" description="Disordered" evidence="1">
    <location>
        <begin position="1"/>
        <end position="144"/>
    </location>
</feature>
<accession>A0A1J5QZ65</accession>
<gene>
    <name evidence="2" type="ORF">GALL_370440</name>
</gene>
<reference evidence="2" key="1">
    <citation type="submission" date="2016-10" db="EMBL/GenBank/DDBJ databases">
        <title>Sequence of Gallionella enrichment culture.</title>
        <authorList>
            <person name="Poehlein A."/>
            <person name="Muehling M."/>
            <person name="Daniel R."/>
        </authorList>
    </citation>
    <scope>NUCLEOTIDE SEQUENCE</scope>
</reference>
<name>A0A1J5QZ65_9ZZZZ</name>
<dbReference type="AlphaFoldDB" id="A0A1J5QZ65"/>
<sequence>MQAALRRATACSRDAAGAQRASDRVDDDTGRVDDGGVAGQLGGDRVVREGVVGAADQQRVERGRAQPVQVDAEQAQRIAPRRRSGFDQRGQPRARHHAHFELGAPSPDRALERSAAHGGRGRDDADAPAGATRRGGGSAAQDVEHRHAQRGGELARAMRAHCVARDDQRLQRHRARRVEQAPRRVADGGFVLVAVGHVRRIGDVGVGLLGKALAQREQRGQAAHAGIDHADRGMR</sequence>
<evidence type="ECO:0000256" key="1">
    <source>
        <dbReference type="SAM" id="MobiDB-lite"/>
    </source>
</evidence>
<comment type="caution">
    <text evidence="2">The sequence shown here is derived from an EMBL/GenBank/DDBJ whole genome shotgun (WGS) entry which is preliminary data.</text>
</comment>
<protein>
    <submittedName>
        <fullName evidence="2">Uncharacterized protein</fullName>
    </submittedName>
</protein>
<feature type="compositionally biased region" description="Basic and acidic residues" evidence="1">
    <location>
        <begin position="109"/>
        <end position="125"/>
    </location>
</feature>
<dbReference type="EMBL" id="MLJW01000957">
    <property type="protein sequence ID" value="OIQ81189.1"/>
    <property type="molecule type" value="Genomic_DNA"/>
</dbReference>
<organism evidence="2">
    <name type="scientific">mine drainage metagenome</name>
    <dbReference type="NCBI Taxonomy" id="410659"/>
    <lineage>
        <taxon>unclassified sequences</taxon>
        <taxon>metagenomes</taxon>
        <taxon>ecological metagenomes</taxon>
    </lineage>
</organism>
<proteinExistence type="predicted"/>